<dbReference type="eggNOG" id="COG1131">
    <property type="taxonomic scope" value="Bacteria"/>
</dbReference>
<dbReference type="InterPro" id="IPR027417">
    <property type="entry name" value="P-loop_NTPase"/>
</dbReference>
<dbReference type="Proteomes" id="UP000005778">
    <property type="component" value="Chromosome"/>
</dbReference>
<evidence type="ECO:0000256" key="1">
    <source>
        <dbReference type="ARBA" id="ARBA00022448"/>
    </source>
</evidence>
<reference evidence="5 6" key="1">
    <citation type="submission" date="2011-09" db="EMBL/GenBank/DDBJ databases">
        <authorList>
            <consortium name="US DOE Joint Genome Institute (JGI-PGF)"/>
            <person name="Lucas S."/>
            <person name="Han J."/>
            <person name="Lapidus A."/>
            <person name="Cheng J.-F."/>
            <person name="Goodwin L."/>
            <person name="Pitluck S."/>
            <person name="Peters L."/>
            <person name="Land M.L."/>
            <person name="Hauser L."/>
            <person name="Orellana R."/>
            <person name="Lovley D."/>
            <person name="Woyke T.J."/>
        </authorList>
    </citation>
    <scope>NUCLEOTIDE SEQUENCE [LARGE SCALE GENOMIC DNA]</scope>
    <source>
        <strain evidence="5 6">2ac9</strain>
    </source>
</reference>
<dbReference type="InterPro" id="IPR003593">
    <property type="entry name" value="AAA+_ATPase"/>
</dbReference>
<dbReference type="RefSeq" id="WP_004072018.1">
    <property type="nucleotide sequence ID" value="NZ_CM001488.1"/>
</dbReference>
<reference evidence="5 6" key="2">
    <citation type="submission" date="2012-02" db="EMBL/GenBank/DDBJ databases">
        <title>Improved High-Quality Draft sequence of Desulfobacter postgatei 2ac9.</title>
        <authorList>
            <consortium name="US DOE Joint Genome Institute"/>
            <person name="Lucas S."/>
            <person name="Han J."/>
            <person name="Lapidus A."/>
            <person name="Cheng J.-F."/>
            <person name="Goodwin L."/>
            <person name="Pitluck S."/>
            <person name="Peters L."/>
            <person name="Ovchinnikova G."/>
            <person name="Held B."/>
            <person name="Detter J.C."/>
            <person name="Han C."/>
            <person name="Tapia R."/>
            <person name="Land M."/>
            <person name="Hauser L."/>
            <person name="Kyrpides N."/>
            <person name="Ivanova N."/>
            <person name="Pagani I."/>
            <person name="Orellana R."/>
            <person name="Lovley D."/>
            <person name="Woyke T."/>
        </authorList>
    </citation>
    <scope>NUCLEOTIDE SEQUENCE [LARGE SCALE GENOMIC DNA]</scope>
    <source>
        <strain evidence="5 6">2ac9</strain>
    </source>
</reference>
<dbReference type="STRING" id="879212.DespoDRAFT_01115"/>
<dbReference type="PROSITE" id="PS50893">
    <property type="entry name" value="ABC_TRANSPORTER_2"/>
    <property type="match status" value="1"/>
</dbReference>
<evidence type="ECO:0000313" key="5">
    <source>
        <dbReference type="EMBL" id="EIM63085.1"/>
    </source>
</evidence>
<keyword evidence="1" id="KW-0813">Transport</keyword>
<keyword evidence="3" id="KW-0067">ATP-binding</keyword>
<dbReference type="PANTHER" id="PTHR42939">
    <property type="entry name" value="ABC TRANSPORTER ATP-BINDING PROTEIN ALBC-RELATED"/>
    <property type="match status" value="1"/>
</dbReference>
<dbReference type="Gene3D" id="3.40.50.300">
    <property type="entry name" value="P-loop containing nucleotide triphosphate hydrolases"/>
    <property type="match status" value="1"/>
</dbReference>
<accession>I5B0S2</accession>
<dbReference type="InterPro" id="IPR017871">
    <property type="entry name" value="ABC_transporter-like_CS"/>
</dbReference>
<dbReference type="SMART" id="SM00382">
    <property type="entry name" value="AAA"/>
    <property type="match status" value="1"/>
</dbReference>
<name>I5B0S2_9BACT</name>
<evidence type="ECO:0000313" key="6">
    <source>
        <dbReference type="Proteomes" id="UP000005778"/>
    </source>
</evidence>
<dbReference type="GO" id="GO:0016887">
    <property type="term" value="F:ATP hydrolysis activity"/>
    <property type="evidence" value="ECO:0007669"/>
    <property type="project" value="InterPro"/>
</dbReference>
<dbReference type="Pfam" id="PF00005">
    <property type="entry name" value="ABC_tran"/>
    <property type="match status" value="1"/>
</dbReference>
<dbReference type="InterPro" id="IPR003439">
    <property type="entry name" value="ABC_transporter-like_ATP-bd"/>
</dbReference>
<dbReference type="SUPFAM" id="SSF52540">
    <property type="entry name" value="P-loop containing nucleoside triphosphate hydrolases"/>
    <property type="match status" value="1"/>
</dbReference>
<organism evidence="5 6">
    <name type="scientific">Desulfobacter postgatei 2ac9</name>
    <dbReference type="NCBI Taxonomy" id="879212"/>
    <lineage>
        <taxon>Bacteria</taxon>
        <taxon>Pseudomonadati</taxon>
        <taxon>Thermodesulfobacteriota</taxon>
        <taxon>Desulfobacteria</taxon>
        <taxon>Desulfobacterales</taxon>
        <taxon>Desulfobacteraceae</taxon>
        <taxon>Desulfobacter</taxon>
    </lineage>
</organism>
<keyword evidence="2" id="KW-0547">Nucleotide-binding</keyword>
<feature type="domain" description="ABC transporter" evidence="4">
    <location>
        <begin position="2"/>
        <end position="234"/>
    </location>
</feature>
<dbReference type="EMBL" id="CM001488">
    <property type="protein sequence ID" value="EIM63085.1"/>
    <property type="molecule type" value="Genomic_DNA"/>
</dbReference>
<evidence type="ECO:0000256" key="3">
    <source>
        <dbReference type="ARBA" id="ARBA00022840"/>
    </source>
</evidence>
<dbReference type="HOGENOM" id="CLU_000604_1_2_7"/>
<evidence type="ECO:0000256" key="2">
    <source>
        <dbReference type="ARBA" id="ARBA00022741"/>
    </source>
</evidence>
<dbReference type="AlphaFoldDB" id="I5B0S2"/>
<dbReference type="GO" id="GO:0005524">
    <property type="term" value="F:ATP binding"/>
    <property type="evidence" value="ECO:0007669"/>
    <property type="project" value="UniProtKB-KW"/>
</dbReference>
<dbReference type="InterPro" id="IPR051782">
    <property type="entry name" value="ABC_Transporter_VariousFunc"/>
</dbReference>
<dbReference type="CDD" id="cd03230">
    <property type="entry name" value="ABC_DR_subfamily_A"/>
    <property type="match status" value="1"/>
</dbReference>
<dbReference type="OrthoDB" id="9809450at2"/>
<dbReference type="PANTHER" id="PTHR42939:SF1">
    <property type="entry name" value="ABC TRANSPORTER ATP-BINDING PROTEIN ALBC-RELATED"/>
    <property type="match status" value="1"/>
</dbReference>
<protein>
    <submittedName>
        <fullName evidence="5">ABC-type multidrug transport system, ATPase component</fullName>
    </submittedName>
</protein>
<keyword evidence="6" id="KW-1185">Reference proteome</keyword>
<dbReference type="PROSITE" id="PS00211">
    <property type="entry name" value="ABC_TRANSPORTER_1"/>
    <property type="match status" value="1"/>
</dbReference>
<evidence type="ECO:0000259" key="4">
    <source>
        <dbReference type="PROSITE" id="PS50893"/>
    </source>
</evidence>
<gene>
    <name evidence="5" type="ORF">DespoDRAFT_01115</name>
</gene>
<sequence>MIRFSHINKSFHAGFKHYPVLFDISLKVKEGEIFGFLGPNGAGKSTSIKLLLGFLRPDSGKIFINDLQVGKDTIQNHIGYLPEIPCFYENLTGLETLLFAGRSSGIKGVSLKNNAIHILKKLDLESGKDKRIKAYSKGMKQRLGLAMTLIHDPGIFILDEPMSGLDPLGRRLITDVILELKERGKTVFFSSHILSDIEKLCDGIGILNKGRLLYNGSVYGLMDSNSDISSIEDSFIRMIGNDNNANAL</sequence>
<proteinExistence type="predicted"/>